<reference evidence="2 3" key="1">
    <citation type="journal article" date="2019" name="Indoor Air">
        <title>Impacts of indoor surface finishes on bacterial viability.</title>
        <authorList>
            <person name="Hu J."/>
            <person name="Maamar S.B."/>
            <person name="Glawe A.J."/>
            <person name="Gottel N."/>
            <person name="Gilbert J.A."/>
            <person name="Hartmann E.M."/>
        </authorList>
    </citation>
    <scope>NUCLEOTIDE SEQUENCE [LARGE SCALE GENOMIC DNA]</scope>
    <source>
        <strain evidence="2 3">AF060A6</strain>
    </source>
</reference>
<dbReference type="STRING" id="1033734.GCA_000285535_02199"/>
<dbReference type="InterPro" id="IPR001932">
    <property type="entry name" value="PPM-type_phosphatase-like_dom"/>
</dbReference>
<sequence>MAFIHAYHTDVGIKKKINQDALLVKTAKTPNGYVGIFVVCDGMGGLSHGELASATVVRGLSDWFEKELPDLLHSDQQDEDIREALEACITEQNEKILEYGDETNAQVGTTVTALLIIRSHYYIVHIGDSRAYQIQDRVTRLTNDQTLVAREVERGNITPEQALKDPRRNVLLQCVGATKELEVVILTGETEPGTVFLLCTDGFYHKISDAELLEELRPNPFLNEKQLKYKAIKLVDSVKERKEVDNISIVLAHVV</sequence>
<dbReference type="SUPFAM" id="SSF81606">
    <property type="entry name" value="PP2C-like"/>
    <property type="match status" value="1"/>
</dbReference>
<dbReference type="OrthoDB" id="9801841at2"/>
<feature type="domain" description="PPM-type phosphatase" evidence="1">
    <location>
        <begin position="4"/>
        <end position="254"/>
    </location>
</feature>
<dbReference type="PROSITE" id="PS51746">
    <property type="entry name" value="PPM_2"/>
    <property type="match status" value="1"/>
</dbReference>
<proteinExistence type="predicted"/>
<name>A0A4S3PRV1_9BACI</name>
<dbReference type="CDD" id="cd00143">
    <property type="entry name" value="PP2Cc"/>
    <property type="match status" value="1"/>
</dbReference>
<organism evidence="2 3">
    <name type="scientific">Bacillus timonensis</name>
    <dbReference type="NCBI Taxonomy" id="1033734"/>
    <lineage>
        <taxon>Bacteria</taxon>
        <taxon>Bacillati</taxon>
        <taxon>Bacillota</taxon>
        <taxon>Bacilli</taxon>
        <taxon>Bacillales</taxon>
        <taxon>Bacillaceae</taxon>
        <taxon>Bacillus</taxon>
    </lineage>
</organism>
<dbReference type="Pfam" id="PF13672">
    <property type="entry name" value="PP2C_2"/>
    <property type="match status" value="1"/>
</dbReference>
<evidence type="ECO:0000313" key="3">
    <source>
        <dbReference type="Proteomes" id="UP000306477"/>
    </source>
</evidence>
<dbReference type="PANTHER" id="PTHR13832:SF827">
    <property type="entry name" value="PROTEIN PHOSPHATASE 1L"/>
    <property type="match status" value="1"/>
</dbReference>
<dbReference type="GO" id="GO:0004722">
    <property type="term" value="F:protein serine/threonine phosphatase activity"/>
    <property type="evidence" value="ECO:0007669"/>
    <property type="project" value="InterPro"/>
</dbReference>
<dbReference type="EMBL" id="SLUB01000017">
    <property type="protein sequence ID" value="THE12427.1"/>
    <property type="molecule type" value="Genomic_DNA"/>
</dbReference>
<dbReference type="Proteomes" id="UP000306477">
    <property type="component" value="Unassembled WGS sequence"/>
</dbReference>
<protein>
    <submittedName>
        <fullName evidence="2">Serine/threonine-protein phosphatase</fullName>
    </submittedName>
</protein>
<dbReference type="SMART" id="SM00331">
    <property type="entry name" value="PP2C_SIG"/>
    <property type="match status" value="1"/>
</dbReference>
<dbReference type="AlphaFoldDB" id="A0A4S3PRV1"/>
<dbReference type="SMART" id="SM00332">
    <property type="entry name" value="PP2Cc"/>
    <property type="match status" value="1"/>
</dbReference>
<dbReference type="InterPro" id="IPR015655">
    <property type="entry name" value="PP2C"/>
</dbReference>
<evidence type="ECO:0000313" key="2">
    <source>
        <dbReference type="EMBL" id="THE12427.1"/>
    </source>
</evidence>
<accession>A0A4S3PRV1</accession>
<evidence type="ECO:0000259" key="1">
    <source>
        <dbReference type="PROSITE" id="PS51746"/>
    </source>
</evidence>
<dbReference type="InterPro" id="IPR036457">
    <property type="entry name" value="PPM-type-like_dom_sf"/>
</dbReference>
<dbReference type="Gene3D" id="3.60.40.10">
    <property type="entry name" value="PPM-type phosphatase domain"/>
    <property type="match status" value="1"/>
</dbReference>
<dbReference type="PANTHER" id="PTHR13832">
    <property type="entry name" value="PROTEIN PHOSPHATASE 2C"/>
    <property type="match status" value="1"/>
</dbReference>
<gene>
    <name evidence="2" type="ORF">E1I69_11215</name>
</gene>
<dbReference type="RefSeq" id="WP_136379704.1">
    <property type="nucleotide sequence ID" value="NZ_SLUB01000017.1"/>
</dbReference>
<comment type="caution">
    <text evidence="2">The sequence shown here is derived from an EMBL/GenBank/DDBJ whole genome shotgun (WGS) entry which is preliminary data.</text>
</comment>
<keyword evidence="3" id="KW-1185">Reference proteome</keyword>